<name>A0A0C9UQA4_SPHS4</name>
<evidence type="ECO:0000256" key="7">
    <source>
        <dbReference type="ARBA" id="ARBA00023004"/>
    </source>
</evidence>
<evidence type="ECO:0000256" key="4">
    <source>
        <dbReference type="ARBA" id="ARBA00022617"/>
    </source>
</evidence>
<feature type="transmembrane region" description="Helical" evidence="11">
    <location>
        <begin position="225"/>
        <end position="245"/>
    </location>
</feature>
<comment type="pathway">
    <text evidence="2">Secondary metabolite biosynthesis.</text>
</comment>
<dbReference type="PANTHER" id="PTHR24305">
    <property type="entry name" value="CYTOCHROME P450"/>
    <property type="match status" value="1"/>
</dbReference>
<feature type="transmembrane region" description="Helical" evidence="11">
    <location>
        <begin position="6"/>
        <end position="22"/>
    </location>
</feature>
<dbReference type="InterPro" id="IPR050121">
    <property type="entry name" value="Cytochrome_P450_monoxygenase"/>
</dbReference>
<dbReference type="GO" id="GO:0016705">
    <property type="term" value="F:oxidoreductase activity, acting on paired donors, with incorporation or reduction of molecular oxygen"/>
    <property type="evidence" value="ECO:0007669"/>
    <property type="project" value="InterPro"/>
</dbReference>
<dbReference type="Pfam" id="PF00067">
    <property type="entry name" value="p450"/>
    <property type="match status" value="1"/>
</dbReference>
<feature type="binding site" description="axial binding residue" evidence="9">
    <location>
        <position position="478"/>
    </location>
    <ligand>
        <name>heme</name>
        <dbReference type="ChEBI" id="CHEBI:30413"/>
    </ligand>
    <ligandPart>
        <name>Fe</name>
        <dbReference type="ChEBI" id="CHEBI:18248"/>
    </ligandPart>
</feature>
<evidence type="ECO:0000256" key="1">
    <source>
        <dbReference type="ARBA" id="ARBA00001971"/>
    </source>
</evidence>
<keyword evidence="13" id="KW-1185">Reference proteome</keyword>
<dbReference type="PRINTS" id="PR00385">
    <property type="entry name" value="P450"/>
</dbReference>
<dbReference type="InterPro" id="IPR002401">
    <property type="entry name" value="Cyt_P450_E_grp-I"/>
</dbReference>
<accession>A0A0C9UQA4</accession>
<gene>
    <name evidence="12" type="ORF">M422DRAFT_271204</name>
</gene>
<dbReference type="HOGENOM" id="CLU_001570_5_11_1"/>
<dbReference type="SUPFAM" id="SSF48264">
    <property type="entry name" value="Cytochrome P450"/>
    <property type="match status" value="1"/>
</dbReference>
<dbReference type="EMBL" id="KN837330">
    <property type="protein sequence ID" value="KIJ27601.1"/>
    <property type="molecule type" value="Genomic_DNA"/>
</dbReference>
<dbReference type="PANTHER" id="PTHR24305:SF166">
    <property type="entry name" value="CYTOCHROME P450 12A4, MITOCHONDRIAL-RELATED"/>
    <property type="match status" value="1"/>
</dbReference>
<organism evidence="12 13">
    <name type="scientific">Sphaerobolus stellatus (strain SS14)</name>
    <dbReference type="NCBI Taxonomy" id="990650"/>
    <lineage>
        <taxon>Eukaryota</taxon>
        <taxon>Fungi</taxon>
        <taxon>Dikarya</taxon>
        <taxon>Basidiomycota</taxon>
        <taxon>Agaricomycotina</taxon>
        <taxon>Agaricomycetes</taxon>
        <taxon>Phallomycetidae</taxon>
        <taxon>Geastrales</taxon>
        <taxon>Sphaerobolaceae</taxon>
        <taxon>Sphaerobolus</taxon>
    </lineage>
</organism>
<keyword evidence="11" id="KW-0812">Transmembrane</keyword>
<sequence>MIPQSILAGFFLCFLWIIRLGFKRIASRRIDYLPGPPSGPWIVGNFADLVRPNEMGDAELSWVKEYGTTLRIKHSFGSDRIFTADPKAFQYILNTAGYNFRKPNENRVGGEMILGRGLVWAEGAQHSRQRKIMNPAFSFAALRGFLPLFKRTSQRAVNKLKDDIFTSSESKVVNITQWLSLITLDAIGEAAFGYEFHAIDKGNDSKLANVYQDLFTDAFADRSNLSLAFATCLGFFPSWLVQLILRLPFGRFKRLHEYLTVAREAAQEIVDKQTSLYIDGKEGSKDVMMRANLSEDPKSKLTTEEILPQMTTLFLAGHDTTAVTTAWALYQLSRNPHYQTLIREEIKATRAAAADRGDSELTIADLDSMKYLLAAMKETLRFNPIVAGLVREATRDDVIPLSIPQKTKTGETITSVSVSKGQTVMMSFIAYNRLPEVWGPDAGEWRPERFLEGVQRSQQINLGVIANVATFSSGLRGCIGWRFAILEMQAILIEMLESFEFSPPPGNIEIILGPAGLMTPMVKDAKPRKSELPLTMTPL</sequence>
<keyword evidence="11" id="KW-0472">Membrane</keyword>
<dbReference type="InterPro" id="IPR017972">
    <property type="entry name" value="Cyt_P450_CS"/>
</dbReference>
<dbReference type="InterPro" id="IPR001128">
    <property type="entry name" value="Cyt_P450"/>
</dbReference>
<evidence type="ECO:0000256" key="5">
    <source>
        <dbReference type="ARBA" id="ARBA00022723"/>
    </source>
</evidence>
<evidence type="ECO:0000256" key="2">
    <source>
        <dbReference type="ARBA" id="ARBA00005179"/>
    </source>
</evidence>
<dbReference type="Gene3D" id="1.10.630.10">
    <property type="entry name" value="Cytochrome P450"/>
    <property type="match status" value="1"/>
</dbReference>
<dbReference type="OrthoDB" id="1470350at2759"/>
<keyword evidence="7 9" id="KW-0408">Iron</keyword>
<dbReference type="InterPro" id="IPR036396">
    <property type="entry name" value="Cyt_P450_sf"/>
</dbReference>
<evidence type="ECO:0000256" key="11">
    <source>
        <dbReference type="SAM" id="Phobius"/>
    </source>
</evidence>
<evidence type="ECO:0000256" key="9">
    <source>
        <dbReference type="PIRSR" id="PIRSR602401-1"/>
    </source>
</evidence>
<keyword evidence="8 10" id="KW-0503">Monooxygenase</keyword>
<dbReference type="Proteomes" id="UP000054279">
    <property type="component" value="Unassembled WGS sequence"/>
</dbReference>
<keyword evidence="11" id="KW-1133">Transmembrane helix</keyword>
<evidence type="ECO:0000256" key="3">
    <source>
        <dbReference type="ARBA" id="ARBA00010617"/>
    </source>
</evidence>
<keyword evidence="4 9" id="KW-0349">Heme</keyword>
<dbReference type="GO" id="GO:0020037">
    <property type="term" value="F:heme binding"/>
    <property type="evidence" value="ECO:0007669"/>
    <property type="project" value="InterPro"/>
</dbReference>
<protein>
    <recommendedName>
        <fullName evidence="14">Cytochrome P450</fullName>
    </recommendedName>
</protein>
<evidence type="ECO:0000313" key="13">
    <source>
        <dbReference type="Proteomes" id="UP000054279"/>
    </source>
</evidence>
<reference evidence="12 13" key="1">
    <citation type="submission" date="2014-06" db="EMBL/GenBank/DDBJ databases">
        <title>Evolutionary Origins and Diversification of the Mycorrhizal Mutualists.</title>
        <authorList>
            <consortium name="DOE Joint Genome Institute"/>
            <consortium name="Mycorrhizal Genomics Consortium"/>
            <person name="Kohler A."/>
            <person name="Kuo A."/>
            <person name="Nagy L.G."/>
            <person name="Floudas D."/>
            <person name="Copeland A."/>
            <person name="Barry K.W."/>
            <person name="Cichocki N."/>
            <person name="Veneault-Fourrey C."/>
            <person name="LaButti K."/>
            <person name="Lindquist E.A."/>
            <person name="Lipzen A."/>
            <person name="Lundell T."/>
            <person name="Morin E."/>
            <person name="Murat C."/>
            <person name="Riley R."/>
            <person name="Ohm R."/>
            <person name="Sun H."/>
            <person name="Tunlid A."/>
            <person name="Henrissat B."/>
            <person name="Grigoriev I.V."/>
            <person name="Hibbett D.S."/>
            <person name="Martin F."/>
        </authorList>
    </citation>
    <scope>NUCLEOTIDE SEQUENCE [LARGE SCALE GENOMIC DNA]</scope>
    <source>
        <strain evidence="12 13">SS14</strain>
    </source>
</reference>
<evidence type="ECO:0000313" key="12">
    <source>
        <dbReference type="EMBL" id="KIJ27601.1"/>
    </source>
</evidence>
<keyword evidence="5 9" id="KW-0479">Metal-binding</keyword>
<dbReference type="PRINTS" id="PR00463">
    <property type="entry name" value="EP450I"/>
</dbReference>
<dbReference type="AlphaFoldDB" id="A0A0C9UQA4"/>
<comment type="similarity">
    <text evidence="3 10">Belongs to the cytochrome P450 family.</text>
</comment>
<keyword evidence="6 10" id="KW-0560">Oxidoreductase</keyword>
<evidence type="ECO:0000256" key="8">
    <source>
        <dbReference type="ARBA" id="ARBA00023033"/>
    </source>
</evidence>
<comment type="cofactor">
    <cofactor evidence="1 9">
        <name>heme</name>
        <dbReference type="ChEBI" id="CHEBI:30413"/>
    </cofactor>
</comment>
<dbReference type="GO" id="GO:0005506">
    <property type="term" value="F:iron ion binding"/>
    <property type="evidence" value="ECO:0007669"/>
    <property type="project" value="InterPro"/>
</dbReference>
<evidence type="ECO:0000256" key="6">
    <source>
        <dbReference type="ARBA" id="ARBA00023002"/>
    </source>
</evidence>
<evidence type="ECO:0008006" key="14">
    <source>
        <dbReference type="Google" id="ProtNLM"/>
    </source>
</evidence>
<evidence type="ECO:0000256" key="10">
    <source>
        <dbReference type="RuleBase" id="RU000461"/>
    </source>
</evidence>
<proteinExistence type="inferred from homology"/>
<dbReference type="PROSITE" id="PS00086">
    <property type="entry name" value="CYTOCHROME_P450"/>
    <property type="match status" value="1"/>
</dbReference>
<dbReference type="GO" id="GO:0004497">
    <property type="term" value="F:monooxygenase activity"/>
    <property type="evidence" value="ECO:0007669"/>
    <property type="project" value="UniProtKB-KW"/>
</dbReference>